<dbReference type="Proteomes" id="UP000053958">
    <property type="component" value="Unassembled WGS sequence"/>
</dbReference>
<feature type="region of interest" description="Disordered" evidence="1">
    <location>
        <begin position="148"/>
        <end position="168"/>
    </location>
</feature>
<organism evidence="2 3">
    <name type="scientific">Rasamsonia emersonii (strain ATCC 16479 / CBS 393.64 / IMI 116815)</name>
    <dbReference type="NCBI Taxonomy" id="1408163"/>
    <lineage>
        <taxon>Eukaryota</taxon>
        <taxon>Fungi</taxon>
        <taxon>Dikarya</taxon>
        <taxon>Ascomycota</taxon>
        <taxon>Pezizomycotina</taxon>
        <taxon>Eurotiomycetes</taxon>
        <taxon>Eurotiomycetidae</taxon>
        <taxon>Eurotiales</taxon>
        <taxon>Trichocomaceae</taxon>
        <taxon>Rasamsonia</taxon>
    </lineage>
</organism>
<sequence>MDNNDSTSNSNTRESQPDTPNNIPLPPPPPPPPPPPNFPISKPSSSSLLARKFASAADKINNHKKVRRKAAASPPPPSPTSSSPSPFKSRHFFFYGSPNKKINGPRSLTGRAGFSRSSRRRQKKKRTGFGLRGSFKVRMWVGGLSCSDSNNPAGRKTRRRRERESLRHSMEGDYPVSIRETSRLRDCCVYMPPLYDLSEVFQGVGCAATGVIPVE</sequence>
<feature type="compositionally biased region" description="Low complexity" evidence="1">
    <location>
        <begin position="1"/>
        <end position="12"/>
    </location>
</feature>
<protein>
    <submittedName>
        <fullName evidence="2">Uncharacterized protein</fullName>
    </submittedName>
</protein>
<accession>A0A0F4YZG6</accession>
<dbReference type="RefSeq" id="XP_013330274.1">
    <property type="nucleotide sequence ID" value="XM_013474820.1"/>
</dbReference>
<feature type="compositionally biased region" description="Pro residues" evidence="1">
    <location>
        <begin position="23"/>
        <end position="38"/>
    </location>
</feature>
<dbReference type="EMBL" id="LASV01000090">
    <property type="protein sequence ID" value="KKA23662.1"/>
    <property type="molecule type" value="Genomic_DNA"/>
</dbReference>
<dbReference type="AlphaFoldDB" id="A0A0F4YZG6"/>
<keyword evidence="3" id="KW-1185">Reference proteome</keyword>
<comment type="caution">
    <text evidence="2">The sequence shown here is derived from an EMBL/GenBank/DDBJ whole genome shotgun (WGS) entry which is preliminary data.</text>
</comment>
<feature type="compositionally biased region" description="Low complexity" evidence="1">
    <location>
        <begin position="39"/>
        <end position="49"/>
    </location>
</feature>
<evidence type="ECO:0000313" key="2">
    <source>
        <dbReference type="EMBL" id="KKA23662.1"/>
    </source>
</evidence>
<dbReference type="GeneID" id="25314646"/>
<gene>
    <name evidence="2" type="ORF">T310_2295</name>
</gene>
<evidence type="ECO:0000256" key="1">
    <source>
        <dbReference type="SAM" id="MobiDB-lite"/>
    </source>
</evidence>
<feature type="region of interest" description="Disordered" evidence="1">
    <location>
        <begin position="1"/>
        <end position="128"/>
    </location>
</feature>
<evidence type="ECO:0000313" key="3">
    <source>
        <dbReference type="Proteomes" id="UP000053958"/>
    </source>
</evidence>
<name>A0A0F4YZG6_RASE3</name>
<feature type="compositionally biased region" description="Basic residues" evidence="1">
    <location>
        <begin position="117"/>
        <end position="127"/>
    </location>
</feature>
<reference evidence="2 3" key="1">
    <citation type="submission" date="2015-04" db="EMBL/GenBank/DDBJ databases">
        <authorList>
            <person name="Heijne W.H."/>
            <person name="Fedorova N.D."/>
            <person name="Nierman W.C."/>
            <person name="Vollebregt A.W."/>
            <person name="Zhao Z."/>
            <person name="Wu L."/>
            <person name="Kumar M."/>
            <person name="Stam H."/>
            <person name="van den Berg M.A."/>
            <person name="Pel H.J."/>
        </authorList>
    </citation>
    <scope>NUCLEOTIDE SEQUENCE [LARGE SCALE GENOMIC DNA]</scope>
    <source>
        <strain evidence="2 3">CBS 393.64</strain>
    </source>
</reference>
<proteinExistence type="predicted"/>